<evidence type="ECO:0000313" key="3">
    <source>
        <dbReference type="Proteomes" id="UP000252698"/>
    </source>
</evidence>
<feature type="signal peptide" evidence="1">
    <location>
        <begin position="1"/>
        <end position="25"/>
    </location>
</feature>
<accession>A0A2Z5J754</accession>
<dbReference type="EMBL" id="CP027306">
    <property type="protein sequence ID" value="AXE76023.1"/>
    <property type="molecule type" value="Genomic_DNA"/>
</dbReference>
<name>A0A2Z5J754_STRAR</name>
<dbReference type="KEGG" id="sata:C5746_02500"/>
<organism evidence="2 3">
    <name type="scientific">Streptomyces atratus</name>
    <dbReference type="NCBI Taxonomy" id="1893"/>
    <lineage>
        <taxon>Bacteria</taxon>
        <taxon>Bacillati</taxon>
        <taxon>Actinomycetota</taxon>
        <taxon>Actinomycetes</taxon>
        <taxon>Kitasatosporales</taxon>
        <taxon>Streptomycetaceae</taxon>
        <taxon>Streptomyces</taxon>
    </lineage>
</organism>
<sequence>MKLRGTAVVISALVAGGLLSGTAQASTADTPADMKPLTWVGQSVSSESAPAGKVAHYQADPEKGTIKFLGFVDPEPEITTTIVQHNPPQSGDCVLSPWSTPYAAYGFRGAGTMNGTWSNRKRITGGTERCAGTFHAQSGGPSFNTNILANGAYVDFTSPAVVTQVRI</sequence>
<protein>
    <submittedName>
        <fullName evidence="2">Uncharacterized protein</fullName>
    </submittedName>
</protein>
<proteinExistence type="predicted"/>
<dbReference type="Proteomes" id="UP000252698">
    <property type="component" value="Chromosome"/>
</dbReference>
<evidence type="ECO:0000256" key="1">
    <source>
        <dbReference type="SAM" id="SignalP"/>
    </source>
</evidence>
<reference evidence="2 3" key="1">
    <citation type="journal article" date="2018" name="Front. Microbiol.">
        <title>Genome Sequencing of Streptomyces atratus SCSIOZH16 and Activation Production of Nocardamine via Metabolic Engineering.</title>
        <authorList>
            <person name="Li Y."/>
            <person name="Zhang C."/>
            <person name="Liu C."/>
            <person name="Ju J."/>
            <person name="Ma J."/>
        </authorList>
    </citation>
    <scope>NUCLEOTIDE SEQUENCE [LARGE SCALE GENOMIC DNA]</scope>
    <source>
        <strain evidence="2 3">SCSIO_ZH16</strain>
    </source>
</reference>
<keyword evidence="1" id="KW-0732">Signal</keyword>
<gene>
    <name evidence="2" type="ORF">C5746_02500</name>
</gene>
<dbReference type="AlphaFoldDB" id="A0A2Z5J754"/>
<evidence type="ECO:0000313" key="2">
    <source>
        <dbReference type="EMBL" id="AXE76023.1"/>
    </source>
</evidence>
<feature type="chain" id="PRO_5016443634" evidence="1">
    <location>
        <begin position="26"/>
        <end position="167"/>
    </location>
</feature>